<feature type="transmembrane region" description="Helical" evidence="5">
    <location>
        <begin position="72"/>
        <end position="91"/>
    </location>
</feature>
<feature type="transmembrane region" description="Helical" evidence="5">
    <location>
        <begin position="195"/>
        <end position="224"/>
    </location>
</feature>
<dbReference type="RefSeq" id="WP_064482040.1">
    <property type="nucleotide sequence ID" value="NZ_CP015641.1"/>
</dbReference>
<proteinExistence type="predicted"/>
<evidence type="ECO:0000313" key="8">
    <source>
        <dbReference type="Proteomes" id="UP000077787"/>
    </source>
</evidence>
<keyword evidence="2 5" id="KW-0812">Transmembrane</keyword>
<reference evidence="7 8" key="1">
    <citation type="submission" date="2016-05" db="EMBL/GenBank/DDBJ databases">
        <title>Genome sequence of Pseudomonas stutzeri 273 and identification of the exopolysaccharide biosynthesis locus.</title>
        <authorList>
            <person name="Wu S."/>
            <person name="Sun C."/>
        </authorList>
    </citation>
    <scope>NUCLEOTIDE SEQUENCE [LARGE SCALE GENOMIC DNA]</scope>
    <source>
        <strain evidence="7 8">273</strain>
    </source>
</reference>
<evidence type="ECO:0000256" key="3">
    <source>
        <dbReference type="ARBA" id="ARBA00022989"/>
    </source>
</evidence>
<sequence>MTKASLAADQNESFLDRLFLLFLVLLAYAFVVVGGLFSAQTIKLQGIPLNPLFYSVPLVFLAALFRGFRRTFLLCCALYAPLFLFLFFGYINGGQNDYGFEKLDNVVFVSIAASSCLGFAALRYGILAMLRTLILSMIIVLTLTLMYKMHFGFMDRSVRFFLNGPIVFGWMMGFSSIISVYLYKEVHNRKYMLVALIFLMACLWSASKGPLVALILSLGVFFIASKDWNFFIGYLTIVAVLVFGAEFLANIPGLERLSAISRMINKETGESDYGSVGIRLESFGDSIGMITANPYGGVGLGLWGEHSNTGLEYPHNVLLELMSELGVFAGCGFFLVILLLTVRSGFLGVVVFTYFALCLSFSGDSTYLRYLLFFLVPCFLHKNVSKFYG</sequence>
<dbReference type="OrthoDB" id="871774at2"/>
<feature type="transmembrane region" description="Helical" evidence="5">
    <location>
        <begin position="45"/>
        <end position="65"/>
    </location>
</feature>
<dbReference type="PANTHER" id="PTHR37422">
    <property type="entry name" value="TEICHURONIC ACID BIOSYNTHESIS PROTEIN TUAE"/>
    <property type="match status" value="1"/>
</dbReference>
<evidence type="ECO:0000256" key="2">
    <source>
        <dbReference type="ARBA" id="ARBA00022692"/>
    </source>
</evidence>
<evidence type="ECO:0000259" key="6">
    <source>
        <dbReference type="Pfam" id="PF04932"/>
    </source>
</evidence>
<feature type="domain" description="O-antigen ligase-related" evidence="6">
    <location>
        <begin position="194"/>
        <end position="333"/>
    </location>
</feature>
<dbReference type="PANTHER" id="PTHR37422:SF13">
    <property type="entry name" value="LIPOPOLYSACCHARIDE BIOSYNTHESIS PROTEIN PA4999-RELATED"/>
    <property type="match status" value="1"/>
</dbReference>
<feature type="transmembrane region" description="Helical" evidence="5">
    <location>
        <begin position="18"/>
        <end position="39"/>
    </location>
</feature>
<feature type="transmembrane region" description="Helical" evidence="5">
    <location>
        <begin position="160"/>
        <end position="183"/>
    </location>
</feature>
<evidence type="ECO:0000256" key="1">
    <source>
        <dbReference type="ARBA" id="ARBA00004141"/>
    </source>
</evidence>
<organism evidence="7 8">
    <name type="scientific">Stutzerimonas stutzeri</name>
    <name type="common">Pseudomonas stutzeri</name>
    <dbReference type="NCBI Taxonomy" id="316"/>
    <lineage>
        <taxon>Bacteria</taxon>
        <taxon>Pseudomonadati</taxon>
        <taxon>Pseudomonadota</taxon>
        <taxon>Gammaproteobacteria</taxon>
        <taxon>Pseudomonadales</taxon>
        <taxon>Pseudomonadaceae</taxon>
        <taxon>Stutzerimonas</taxon>
    </lineage>
</organism>
<keyword evidence="3 5" id="KW-1133">Transmembrane helix</keyword>
<feature type="transmembrane region" description="Helical" evidence="5">
    <location>
        <begin position="133"/>
        <end position="154"/>
    </location>
</feature>
<accession>A0A172WT83</accession>
<keyword evidence="4 5" id="KW-0472">Membrane</keyword>
<dbReference type="InterPro" id="IPR007016">
    <property type="entry name" value="O-antigen_ligase-rel_domated"/>
</dbReference>
<dbReference type="Proteomes" id="UP000077787">
    <property type="component" value="Chromosome"/>
</dbReference>
<comment type="subcellular location">
    <subcellularLocation>
        <location evidence="1">Membrane</location>
        <topology evidence="1">Multi-pass membrane protein</topology>
    </subcellularLocation>
</comment>
<feature type="transmembrane region" description="Helical" evidence="5">
    <location>
        <begin position="230"/>
        <end position="249"/>
    </location>
</feature>
<dbReference type="EMBL" id="CP015641">
    <property type="protein sequence ID" value="ANF26721.1"/>
    <property type="molecule type" value="Genomic_DNA"/>
</dbReference>
<feature type="transmembrane region" description="Helical" evidence="5">
    <location>
        <begin position="106"/>
        <end position="126"/>
    </location>
</feature>
<dbReference type="AlphaFoldDB" id="A0A172WT83"/>
<name>A0A172WT83_STUST</name>
<evidence type="ECO:0000256" key="4">
    <source>
        <dbReference type="ARBA" id="ARBA00023136"/>
    </source>
</evidence>
<dbReference type="InterPro" id="IPR051533">
    <property type="entry name" value="WaaL-like"/>
</dbReference>
<dbReference type="GO" id="GO:0016020">
    <property type="term" value="C:membrane"/>
    <property type="evidence" value="ECO:0007669"/>
    <property type="project" value="UniProtKB-SubCell"/>
</dbReference>
<dbReference type="Pfam" id="PF04932">
    <property type="entry name" value="Wzy_C"/>
    <property type="match status" value="1"/>
</dbReference>
<gene>
    <name evidence="7" type="ORF">PS273GM_17015</name>
</gene>
<protein>
    <recommendedName>
        <fullName evidence="6">O-antigen ligase-related domain-containing protein</fullName>
    </recommendedName>
</protein>
<evidence type="ECO:0000256" key="5">
    <source>
        <dbReference type="SAM" id="Phobius"/>
    </source>
</evidence>
<evidence type="ECO:0000313" key="7">
    <source>
        <dbReference type="EMBL" id="ANF26721.1"/>
    </source>
</evidence>
<feature type="transmembrane region" description="Helical" evidence="5">
    <location>
        <begin position="325"/>
        <end position="355"/>
    </location>
</feature>